<organism evidence="2 3">
    <name type="scientific">Streptomyces sulfonofaciens</name>
    <dbReference type="NCBI Taxonomy" id="68272"/>
    <lineage>
        <taxon>Bacteria</taxon>
        <taxon>Bacillati</taxon>
        <taxon>Actinomycetota</taxon>
        <taxon>Actinomycetes</taxon>
        <taxon>Kitasatosporales</taxon>
        <taxon>Streptomycetaceae</taxon>
        <taxon>Streptomyces</taxon>
    </lineage>
</organism>
<sequence>MKLLRRSAAALAALAALILTSSLTSAPAQAAPAIYHAGMTWTVLEKGPYEDGTVRVGADSQTNAYTGDTSADTALPLLCLRDWGTGVPTRITPTYYAGWARGTVAATGPIPGLALTSREVADRLCSLWFGSDWRAAEFHDGRYGTDLELSGGWSFWAYGYVPDNQRFWVAINDQPANPWT</sequence>
<feature type="signal peptide" evidence="1">
    <location>
        <begin position="1"/>
        <end position="30"/>
    </location>
</feature>
<dbReference type="AlphaFoldDB" id="A0A919L4Y4"/>
<evidence type="ECO:0008006" key="4">
    <source>
        <dbReference type="Google" id="ProtNLM"/>
    </source>
</evidence>
<dbReference type="Proteomes" id="UP000603708">
    <property type="component" value="Unassembled WGS sequence"/>
</dbReference>
<comment type="caution">
    <text evidence="2">The sequence shown here is derived from an EMBL/GenBank/DDBJ whole genome shotgun (WGS) entry which is preliminary data.</text>
</comment>
<evidence type="ECO:0000313" key="2">
    <source>
        <dbReference type="EMBL" id="GHH83997.1"/>
    </source>
</evidence>
<evidence type="ECO:0000256" key="1">
    <source>
        <dbReference type="SAM" id="SignalP"/>
    </source>
</evidence>
<proteinExistence type="predicted"/>
<gene>
    <name evidence="2" type="ORF">GCM10018793_47230</name>
</gene>
<protein>
    <recommendedName>
        <fullName evidence="4">Flagellar hook-length control protein</fullName>
    </recommendedName>
</protein>
<feature type="chain" id="PRO_5037846828" description="Flagellar hook-length control protein" evidence="1">
    <location>
        <begin position="31"/>
        <end position="180"/>
    </location>
</feature>
<reference evidence="2" key="2">
    <citation type="submission" date="2020-09" db="EMBL/GenBank/DDBJ databases">
        <authorList>
            <person name="Sun Q."/>
            <person name="Ohkuma M."/>
        </authorList>
    </citation>
    <scope>NUCLEOTIDE SEQUENCE</scope>
    <source>
        <strain evidence="2">JCM 5069</strain>
    </source>
</reference>
<accession>A0A919L4Y4</accession>
<keyword evidence="3" id="KW-1185">Reference proteome</keyword>
<dbReference type="EMBL" id="BNCD01000015">
    <property type="protein sequence ID" value="GHH83997.1"/>
    <property type="molecule type" value="Genomic_DNA"/>
</dbReference>
<evidence type="ECO:0000313" key="3">
    <source>
        <dbReference type="Proteomes" id="UP000603708"/>
    </source>
</evidence>
<name>A0A919L4Y4_9ACTN</name>
<reference evidence="2" key="1">
    <citation type="journal article" date="2014" name="Int. J. Syst. Evol. Microbiol.">
        <title>Complete genome sequence of Corynebacterium casei LMG S-19264T (=DSM 44701T), isolated from a smear-ripened cheese.</title>
        <authorList>
            <consortium name="US DOE Joint Genome Institute (JGI-PGF)"/>
            <person name="Walter F."/>
            <person name="Albersmeier A."/>
            <person name="Kalinowski J."/>
            <person name="Ruckert C."/>
        </authorList>
    </citation>
    <scope>NUCLEOTIDE SEQUENCE</scope>
    <source>
        <strain evidence="2">JCM 5069</strain>
    </source>
</reference>
<dbReference type="RefSeq" id="WP_189935284.1">
    <property type="nucleotide sequence ID" value="NZ_BNCD01000015.1"/>
</dbReference>
<keyword evidence="1" id="KW-0732">Signal</keyword>